<evidence type="ECO:0000256" key="2">
    <source>
        <dbReference type="SAM" id="Phobius"/>
    </source>
</evidence>
<keyword evidence="4" id="KW-1185">Reference proteome</keyword>
<accession>A0ABT8LB17</accession>
<protein>
    <submittedName>
        <fullName evidence="3">Uncharacterized protein</fullName>
    </submittedName>
</protein>
<evidence type="ECO:0000313" key="3">
    <source>
        <dbReference type="EMBL" id="MDN5214962.1"/>
    </source>
</evidence>
<keyword evidence="1" id="KW-0175">Coiled coil</keyword>
<dbReference type="EMBL" id="JAUJEB010000005">
    <property type="protein sequence ID" value="MDN5214962.1"/>
    <property type="molecule type" value="Genomic_DNA"/>
</dbReference>
<gene>
    <name evidence="3" type="ORF">QQ020_22975</name>
</gene>
<dbReference type="RefSeq" id="WP_346760300.1">
    <property type="nucleotide sequence ID" value="NZ_JAUJEB010000005.1"/>
</dbReference>
<name>A0ABT8LB17_9BACT</name>
<feature type="transmembrane region" description="Helical" evidence="2">
    <location>
        <begin position="39"/>
        <end position="56"/>
    </location>
</feature>
<reference evidence="3" key="1">
    <citation type="submission" date="2023-06" db="EMBL/GenBank/DDBJ databases">
        <title>Genomic of Agaribacillus aureum.</title>
        <authorList>
            <person name="Wang G."/>
        </authorList>
    </citation>
    <scope>NUCLEOTIDE SEQUENCE</scope>
    <source>
        <strain evidence="3">BMA12</strain>
    </source>
</reference>
<evidence type="ECO:0000256" key="1">
    <source>
        <dbReference type="SAM" id="Coils"/>
    </source>
</evidence>
<dbReference type="Proteomes" id="UP001172083">
    <property type="component" value="Unassembled WGS sequence"/>
</dbReference>
<keyword evidence="2" id="KW-1133">Transmembrane helix</keyword>
<comment type="caution">
    <text evidence="3">The sequence shown here is derived from an EMBL/GenBank/DDBJ whole genome shotgun (WGS) entry which is preliminary data.</text>
</comment>
<keyword evidence="2" id="KW-0812">Transmembrane</keyword>
<feature type="transmembrane region" description="Helical" evidence="2">
    <location>
        <begin position="6"/>
        <end position="27"/>
    </location>
</feature>
<feature type="coiled-coil region" evidence="1">
    <location>
        <begin position="99"/>
        <end position="136"/>
    </location>
</feature>
<sequence>MTAILGFLYLGLFIVFIAGLINPALVLRWTNKPTRLKVFGYWIFVTFLVGMLGFAIENDGDKAKSIIKTALTAIEEENYENAISNLKKIDEENPLFLEAQKLVHRADSLNRKRKEAETKRTEEEEKLKQREQLEREIASIDHGVDFSTYRGSVQSLQIELVLFGSWADIITKSENSKDLEIQSLAKQLRLKVMRLQIREFPKLRNEYVKVVNQKMWENDIDVYASGTGNRYINFSGGIFAANKNKKDFHVQLHEVLTMFRFSQARYRWYKEADKYTYWTIYEGKDSDLITFD</sequence>
<keyword evidence="2" id="KW-0472">Membrane</keyword>
<evidence type="ECO:0000313" key="4">
    <source>
        <dbReference type="Proteomes" id="UP001172083"/>
    </source>
</evidence>
<organism evidence="3 4">
    <name type="scientific">Agaribacillus aureus</name>
    <dbReference type="NCBI Taxonomy" id="3051825"/>
    <lineage>
        <taxon>Bacteria</taxon>
        <taxon>Pseudomonadati</taxon>
        <taxon>Bacteroidota</taxon>
        <taxon>Cytophagia</taxon>
        <taxon>Cytophagales</taxon>
        <taxon>Splendidivirgaceae</taxon>
        <taxon>Agaribacillus</taxon>
    </lineage>
</organism>
<proteinExistence type="predicted"/>